<protein>
    <submittedName>
        <fullName evidence="2">Uncharacterized protein</fullName>
    </submittedName>
</protein>
<keyword evidence="1" id="KW-0732">Signal</keyword>
<evidence type="ECO:0000256" key="1">
    <source>
        <dbReference type="SAM" id="SignalP"/>
    </source>
</evidence>
<dbReference type="InterPro" id="IPR019734">
    <property type="entry name" value="TPR_rpt"/>
</dbReference>
<sequence length="785" mass="88091">MKAHLLSLLLVSLLLLCGKASAQSKVLYDQSRLETIAISSFTNPELSRLVQELGRDNHHRSGKLVLPVQFELQEKITRDGDQLLLAASIKNVQVREQVFFQDFDVADALTPSVVHAKVELLGKEDKVLQVFDVSGKAIKYDVATFLVQTSVKDTSAFTGFKLRVVERKLGFSGENQTALQTRLSLINRYYAADARLAQLTRELQTINPNDLDRLELQMTRLTDLERELDHLYDNRLDRELELNRRDPVQLRRRVKDLNYAFKERRVALDQMWARLPEIYYNRGLELAMNGNAGGGREFFERSLKANPAFAPAHLQIARLDFKAGFLKEAGQRTRDLLNRMQVDPETYRFGQELALDIQNEYVHNGESFNNQGKYSQALQQFEEARDFCRGISSLKCRPDLWEEGIAFAKNGIYDNLLQDGKQALHQKNLAQAEKLAKEAQKYARNNKTAIDSDAAATSLLRDVQQQVYQGLMADGRKALQQKQYNAALQAFDKGKNLASDFGLAPQSDADQLLRQAARPVIMEKIAEGQLQANANKLPQARSSAAEVTNLQIRYGLVNDKELDGKFRTLSQGIFSQECANAQAEYDQHYQQALQLSSERKFAQAAAELDKALASSKGNGGCAISSATAEVELTRIDAPAHYQELLQKTNAFISQNNMGSAVKVYVEAVQHFEAAEVGRFGLGHESLLAFALDHENKAFIAEVAKYAATTGDATGAIDLVKRLVFKNYTKYNLNQLQEQIGEQLATVDAQANPKADYKQLANMYTGGSKDLKKLNKAYQKQFKKLT</sequence>
<dbReference type="EMBL" id="CP012643">
    <property type="protein sequence ID" value="ALI99528.1"/>
    <property type="molecule type" value="Genomic_DNA"/>
</dbReference>
<gene>
    <name evidence="2" type="ORF">DC20_11775</name>
</gene>
<dbReference type="KEGG" id="rti:DC20_11775"/>
<feature type="chain" id="PRO_5006012727" evidence="1">
    <location>
        <begin position="23"/>
        <end position="785"/>
    </location>
</feature>
<dbReference type="RefSeq" id="WP_062544008.1">
    <property type="nucleotide sequence ID" value="NZ_CP012643.1"/>
</dbReference>
<accession>A0A0N7HWK8</accession>
<dbReference type="AlphaFoldDB" id="A0A0N7HWK8"/>
<dbReference type="PATRIC" id="fig|512763.3.peg.2581"/>
<dbReference type="SUPFAM" id="SSF48452">
    <property type="entry name" value="TPR-like"/>
    <property type="match status" value="1"/>
</dbReference>
<organism evidence="2 3">
    <name type="scientific">Rufibacter tibetensis</name>
    <dbReference type="NCBI Taxonomy" id="512763"/>
    <lineage>
        <taxon>Bacteria</taxon>
        <taxon>Pseudomonadati</taxon>
        <taxon>Bacteroidota</taxon>
        <taxon>Cytophagia</taxon>
        <taxon>Cytophagales</taxon>
        <taxon>Hymenobacteraceae</taxon>
        <taxon>Rufibacter</taxon>
    </lineage>
</organism>
<proteinExistence type="predicted"/>
<dbReference type="SMART" id="SM00028">
    <property type="entry name" value="TPR"/>
    <property type="match status" value="6"/>
</dbReference>
<dbReference type="OrthoDB" id="843617at2"/>
<evidence type="ECO:0000313" key="2">
    <source>
        <dbReference type="EMBL" id="ALI99528.1"/>
    </source>
</evidence>
<dbReference type="InterPro" id="IPR011990">
    <property type="entry name" value="TPR-like_helical_dom_sf"/>
</dbReference>
<dbReference type="Proteomes" id="UP000061382">
    <property type="component" value="Chromosome"/>
</dbReference>
<reference evidence="2 3" key="1">
    <citation type="submission" date="2015-08" db="EMBL/GenBank/DDBJ databases">
        <title>Complete genome sequence of Rufibacter tibetensis strain 1351t, a radiation-resistant bacterium from tibet plateau.</title>
        <authorList>
            <person name="Dai J."/>
        </authorList>
    </citation>
    <scope>NUCLEOTIDE SEQUENCE [LARGE SCALE GENOMIC DNA]</scope>
    <source>
        <strain evidence="2 3">1351</strain>
    </source>
</reference>
<name>A0A0N7HWK8_9BACT</name>
<evidence type="ECO:0000313" key="3">
    <source>
        <dbReference type="Proteomes" id="UP000061382"/>
    </source>
</evidence>
<keyword evidence="3" id="KW-1185">Reference proteome</keyword>
<dbReference type="Gene3D" id="1.25.40.10">
    <property type="entry name" value="Tetratricopeptide repeat domain"/>
    <property type="match status" value="1"/>
</dbReference>
<feature type="signal peptide" evidence="1">
    <location>
        <begin position="1"/>
        <end position="22"/>
    </location>
</feature>